<protein>
    <recommendedName>
        <fullName evidence="4">Lipocalin-like domain-containing protein</fullName>
    </recommendedName>
</protein>
<dbReference type="PROSITE" id="PS51257">
    <property type="entry name" value="PROKAR_LIPOPROTEIN"/>
    <property type="match status" value="1"/>
</dbReference>
<dbReference type="Proteomes" id="UP000753961">
    <property type="component" value="Unassembled WGS sequence"/>
</dbReference>
<accession>A0A953HVY0</accession>
<evidence type="ECO:0000313" key="3">
    <source>
        <dbReference type="Proteomes" id="UP000753961"/>
    </source>
</evidence>
<reference evidence="2" key="1">
    <citation type="submission" date="2021-06" db="EMBL/GenBank/DDBJ databases">
        <title>44 bacteria genomes isolated from Dapeng, Shenzhen.</title>
        <authorList>
            <person name="Zheng W."/>
            <person name="Yu S."/>
            <person name="Huang Y."/>
        </authorList>
    </citation>
    <scope>NUCLEOTIDE SEQUENCE</scope>
    <source>
        <strain evidence="2">DP5N28-2</strain>
    </source>
</reference>
<evidence type="ECO:0000313" key="2">
    <source>
        <dbReference type="EMBL" id="MBY5959151.1"/>
    </source>
</evidence>
<organism evidence="2 3">
    <name type="scientific">Membranihabitans marinus</name>
    <dbReference type="NCBI Taxonomy" id="1227546"/>
    <lineage>
        <taxon>Bacteria</taxon>
        <taxon>Pseudomonadati</taxon>
        <taxon>Bacteroidota</taxon>
        <taxon>Saprospiria</taxon>
        <taxon>Saprospirales</taxon>
        <taxon>Saprospiraceae</taxon>
        <taxon>Membranihabitans</taxon>
    </lineage>
</organism>
<dbReference type="AlphaFoldDB" id="A0A953HVY0"/>
<feature type="signal peptide" evidence="1">
    <location>
        <begin position="1"/>
        <end position="22"/>
    </location>
</feature>
<dbReference type="EMBL" id="JAHVHU010000012">
    <property type="protein sequence ID" value="MBY5959151.1"/>
    <property type="molecule type" value="Genomic_DNA"/>
</dbReference>
<keyword evidence="1" id="KW-0732">Signal</keyword>
<sequence>MKFSFLKSMLIAAALMMGFASCEKDDPEPALPYEDVFGNWEWISTTPGESDEAILADSVDYSQSLKITSDGLYTWKKSDSTSDTTLIESDFQIIEDSTATEQDVFIFQFDDSSLDDQSFYVKSDTLYLDENCEQCDSHVFTRK</sequence>
<dbReference type="RefSeq" id="WP_222580690.1">
    <property type="nucleotide sequence ID" value="NZ_JAHVHU010000012.1"/>
</dbReference>
<proteinExistence type="predicted"/>
<evidence type="ECO:0000256" key="1">
    <source>
        <dbReference type="SAM" id="SignalP"/>
    </source>
</evidence>
<feature type="chain" id="PRO_5036909959" description="Lipocalin-like domain-containing protein" evidence="1">
    <location>
        <begin position="23"/>
        <end position="143"/>
    </location>
</feature>
<keyword evidence="3" id="KW-1185">Reference proteome</keyword>
<gene>
    <name evidence="2" type="ORF">KUV50_13445</name>
</gene>
<evidence type="ECO:0008006" key="4">
    <source>
        <dbReference type="Google" id="ProtNLM"/>
    </source>
</evidence>
<comment type="caution">
    <text evidence="2">The sequence shown here is derived from an EMBL/GenBank/DDBJ whole genome shotgun (WGS) entry which is preliminary data.</text>
</comment>
<name>A0A953HVY0_9BACT</name>